<dbReference type="Gene3D" id="2.180.10.10">
    <property type="entry name" value="RHS repeat-associated core"/>
    <property type="match status" value="1"/>
</dbReference>
<dbReference type="InterPro" id="IPR050708">
    <property type="entry name" value="T6SS_VgrG/RHS"/>
</dbReference>
<evidence type="ECO:0000259" key="3">
    <source>
        <dbReference type="Pfam" id="PF05203"/>
    </source>
</evidence>
<dbReference type="Gene3D" id="2.170.16.10">
    <property type="entry name" value="Hedgehog/Intein (Hint) domain"/>
    <property type="match status" value="1"/>
</dbReference>
<name>A0AAE9B1P8_9ACTN</name>
<dbReference type="GO" id="GO:0030908">
    <property type="term" value="P:protein splicing"/>
    <property type="evidence" value="ECO:0007669"/>
    <property type="project" value="InterPro"/>
</dbReference>
<dbReference type="InterPro" id="IPR036844">
    <property type="entry name" value="Hint_dom_sf"/>
</dbReference>
<evidence type="ECO:0008006" key="7">
    <source>
        <dbReference type="Google" id="ProtNLM"/>
    </source>
</evidence>
<feature type="compositionally biased region" description="Basic and acidic residues" evidence="2">
    <location>
        <begin position="814"/>
        <end position="835"/>
    </location>
</feature>
<dbReference type="InterPro" id="IPR022385">
    <property type="entry name" value="Rhs_assc_core"/>
</dbReference>
<dbReference type="Proteomes" id="UP000318720">
    <property type="component" value="Unassembled WGS sequence"/>
</dbReference>
<dbReference type="SUPFAM" id="SSF51294">
    <property type="entry name" value="Hedgehog/intein (Hint) domain"/>
    <property type="match status" value="1"/>
</dbReference>
<proteinExistence type="predicted"/>
<dbReference type="InterPro" id="IPR056823">
    <property type="entry name" value="TEN-like_YD-shell"/>
</dbReference>
<feature type="region of interest" description="Disordered" evidence="2">
    <location>
        <begin position="801"/>
        <end position="835"/>
    </location>
</feature>
<gene>
    <name evidence="5" type="ORF">Sipo8835_12445</name>
</gene>
<sequence>MNWPFVVGGGFDAEAASIHYENGAGATGKAYTKQVNAYDVLGRPTSTSLVLPSDDPLVTSEAIAATTTYETTYRLDGTVNTAKEPAAGGLAAETLTHRYNSAGLPSELSGASGYLLAADYTALGQVAQLQLGTSSASGTKRVFLTNTYEKGTGRLTEAAVDDQTRGPVQDLTYSYDQAGNVTAVTDSAIVGTGTDNQCFAYDAYRRLTEAWTPKTADCSTSGRTKANLGGPAPYWTSYTYTASGQRKTEKRNTGTPVTRTYCYDTARPHALTATTTTGTCTGLTEQYRYDDTGNAEHRVKSVESTATQTLDWNAEGKLTRLTDDEAATATSYLYDADGELLIRRDNATDGETVLYLGATEVHLKTGKKWANRYYSVAGATVALRTNESGVEKLSFLASDHHGTSSIAISGDSNQTLSKRYSTPFGASRGGATGVWPDDKAFLGMSTDTETGLTHIGAREYDPSAGQFISVDPLLQLDLHQTLNGYSYGMQNPATFSDPDGRRIACGPGHDVPCPKNDSNGDGVVNPGKSNTNVPPPSPITWKDEGNSKTDLDDDGLVNLLPGVYVPAEWSGTGKFIEHFYSHLESLTIYGIDFYAEHQDVAYVLSDINKALLNACDATGCPSKKELFYNWAGSNVIAGMSEGGVGGRASTGTGSRGNRGTSEGCKCFLAGIDVLMADGDTRDIEDIEVGDEVLAADGDTVVVMGNSPFIQHARTYNLTVEGLHTYYVLAGDSPVLVHNASCAAGGLPNMNGKTLDEARAELEGKGFTLHSESESGYIRYRHEDGSEVYIRPDGEVMMLAPKTRPSSGQGKSFHPRLDPRGNVTQHHDPKVEMVRR</sequence>
<dbReference type="Pfam" id="PF25023">
    <property type="entry name" value="TEN_YD-shell"/>
    <property type="match status" value="1"/>
</dbReference>
<feature type="region of interest" description="Disordered" evidence="2">
    <location>
        <begin position="506"/>
        <end position="546"/>
    </location>
</feature>
<dbReference type="EMBL" id="SPAZ01000101">
    <property type="protein sequence ID" value="TQE35834.1"/>
    <property type="molecule type" value="Genomic_DNA"/>
</dbReference>
<dbReference type="InterPro" id="IPR005543">
    <property type="entry name" value="PASTA_dom"/>
</dbReference>
<comment type="caution">
    <text evidence="5">The sequence shown here is derived from an EMBL/GenBank/DDBJ whole genome shotgun (WGS) entry which is preliminary data.</text>
</comment>
<keyword evidence="1" id="KW-0677">Repeat</keyword>
<dbReference type="AlphaFoldDB" id="A0AAE9B1P8"/>
<dbReference type="NCBIfam" id="TIGR01443">
    <property type="entry name" value="intein_Cterm"/>
    <property type="match status" value="1"/>
</dbReference>
<dbReference type="RefSeq" id="WP_141582008.1">
    <property type="nucleotide sequence ID" value="NZ_SPAZ01000101.1"/>
</dbReference>
<accession>A0AAE9B1P8</accession>
<evidence type="ECO:0000256" key="1">
    <source>
        <dbReference type="ARBA" id="ARBA00022737"/>
    </source>
</evidence>
<evidence type="ECO:0000313" key="6">
    <source>
        <dbReference type="Proteomes" id="UP000318720"/>
    </source>
</evidence>
<feature type="domain" description="Hom-end-associated Hint" evidence="3">
    <location>
        <begin position="666"/>
        <end position="704"/>
    </location>
</feature>
<organism evidence="5 6">
    <name type="scientific">Streptomyces ipomoeae</name>
    <dbReference type="NCBI Taxonomy" id="103232"/>
    <lineage>
        <taxon>Bacteria</taxon>
        <taxon>Bacillati</taxon>
        <taxon>Actinomycetota</taxon>
        <taxon>Actinomycetes</taxon>
        <taxon>Kitasatosporales</taxon>
        <taxon>Streptomycetaceae</taxon>
        <taxon>Streptomyces</taxon>
    </lineage>
</organism>
<dbReference type="PANTHER" id="PTHR32305:SF17">
    <property type="entry name" value="TRNA NUCLEASE WAPA"/>
    <property type="match status" value="1"/>
</dbReference>
<dbReference type="InterPro" id="IPR030934">
    <property type="entry name" value="Intein_C"/>
</dbReference>
<dbReference type="PROSITE" id="PS50818">
    <property type="entry name" value="INTEIN_C_TER"/>
    <property type="match status" value="1"/>
</dbReference>
<reference evidence="5 6" key="1">
    <citation type="submission" date="2019-03" db="EMBL/GenBank/DDBJ databases">
        <title>Comparative genomic analyses of the sweetpotato soil rot pathogen, Streptomyces ipomoeae.</title>
        <authorList>
            <person name="Ruschel Soares N."/>
            <person name="Badger J.H."/>
            <person name="Huguet-Tapia J.C."/>
            <person name="Clark C.A."/>
            <person name="Pettis G.S."/>
        </authorList>
    </citation>
    <scope>NUCLEOTIDE SEQUENCE [LARGE SCALE GENOMIC DNA]</scope>
    <source>
        <strain evidence="5 6">88-35</strain>
    </source>
</reference>
<dbReference type="Pfam" id="PF05203">
    <property type="entry name" value="Hom_end_hint"/>
    <property type="match status" value="1"/>
</dbReference>
<evidence type="ECO:0000256" key="2">
    <source>
        <dbReference type="SAM" id="MobiDB-lite"/>
    </source>
</evidence>
<dbReference type="PANTHER" id="PTHR32305">
    <property type="match status" value="1"/>
</dbReference>
<protein>
    <recommendedName>
        <fullName evidence="7">Intein C-terminal splicing domain-containing protein</fullName>
    </recommendedName>
</protein>
<dbReference type="CDD" id="cd06577">
    <property type="entry name" value="PASTA_pknB"/>
    <property type="match status" value="1"/>
</dbReference>
<feature type="domain" description="Teneurin-like YD-shell" evidence="4">
    <location>
        <begin position="284"/>
        <end position="490"/>
    </location>
</feature>
<dbReference type="NCBIfam" id="TIGR03696">
    <property type="entry name" value="Rhs_assc_core"/>
    <property type="match status" value="1"/>
</dbReference>
<dbReference type="InterPro" id="IPR007868">
    <property type="entry name" value="Hom_end_hint"/>
</dbReference>
<evidence type="ECO:0000313" key="5">
    <source>
        <dbReference type="EMBL" id="TQE35834.1"/>
    </source>
</evidence>
<evidence type="ECO:0000259" key="4">
    <source>
        <dbReference type="Pfam" id="PF25023"/>
    </source>
</evidence>